<keyword evidence="4" id="KW-1185">Reference proteome</keyword>
<organism evidence="3 4">
    <name type="scientific">Chlorella sorokiniana</name>
    <name type="common">Freshwater green alga</name>
    <dbReference type="NCBI Taxonomy" id="3076"/>
    <lineage>
        <taxon>Eukaryota</taxon>
        <taxon>Viridiplantae</taxon>
        <taxon>Chlorophyta</taxon>
        <taxon>core chlorophytes</taxon>
        <taxon>Trebouxiophyceae</taxon>
        <taxon>Chlorellales</taxon>
        <taxon>Chlorellaceae</taxon>
        <taxon>Chlorella clade</taxon>
        <taxon>Chlorella</taxon>
    </lineage>
</organism>
<dbReference type="Pfam" id="PF13405">
    <property type="entry name" value="EF-hand_6"/>
    <property type="match status" value="1"/>
</dbReference>
<gene>
    <name evidence="3" type="ORF">C2E21_0451</name>
</gene>
<dbReference type="InterPro" id="IPR018247">
    <property type="entry name" value="EF_Hand_1_Ca_BS"/>
</dbReference>
<dbReference type="PROSITE" id="PS00018">
    <property type="entry name" value="EF_HAND_1"/>
    <property type="match status" value="1"/>
</dbReference>
<keyword evidence="3" id="KW-0808">Transferase</keyword>
<comment type="caution">
    <text evidence="3">The sequence shown here is derived from an EMBL/GenBank/DDBJ whole genome shotgun (WGS) entry which is preliminary data.</text>
</comment>
<dbReference type="AlphaFoldDB" id="A0A2P6U5F4"/>
<dbReference type="GO" id="GO:0005509">
    <property type="term" value="F:calcium ion binding"/>
    <property type="evidence" value="ECO:0007669"/>
    <property type="project" value="InterPro"/>
</dbReference>
<keyword evidence="1" id="KW-0106">Calcium</keyword>
<proteinExistence type="predicted"/>
<evidence type="ECO:0000313" key="4">
    <source>
        <dbReference type="Proteomes" id="UP000239899"/>
    </source>
</evidence>
<dbReference type="InterPro" id="IPR002048">
    <property type="entry name" value="EF_hand_dom"/>
</dbReference>
<accession>A0A2P6U5F4</accession>
<reference evidence="3 4" key="1">
    <citation type="journal article" date="2018" name="Plant J.">
        <title>Genome sequences of Chlorella sorokiniana UTEX 1602 and Micractinium conductrix SAG 241.80: implications to maltose excretion by a green alga.</title>
        <authorList>
            <person name="Arriola M.B."/>
            <person name="Velmurugan N."/>
            <person name="Zhang Y."/>
            <person name="Plunkett M.H."/>
            <person name="Hondzo H."/>
            <person name="Barney B.M."/>
        </authorList>
    </citation>
    <scope>NUCLEOTIDE SEQUENCE [LARGE SCALE GENOMIC DNA]</scope>
    <source>
        <strain evidence="4">UTEX 1602</strain>
    </source>
</reference>
<dbReference type="OrthoDB" id="505700at2759"/>
<protein>
    <submittedName>
        <fullName evidence="3">Calcium-dependent kinase 9</fullName>
    </submittedName>
</protein>
<dbReference type="Proteomes" id="UP000239899">
    <property type="component" value="Unassembled WGS sequence"/>
</dbReference>
<dbReference type="GO" id="GO:0016301">
    <property type="term" value="F:kinase activity"/>
    <property type="evidence" value="ECO:0007669"/>
    <property type="project" value="UniProtKB-KW"/>
</dbReference>
<evidence type="ECO:0000259" key="2">
    <source>
        <dbReference type="PROSITE" id="PS50222"/>
    </source>
</evidence>
<dbReference type="PROSITE" id="PS50222">
    <property type="entry name" value="EF_HAND_2"/>
    <property type="match status" value="1"/>
</dbReference>
<dbReference type="SMART" id="SM00054">
    <property type="entry name" value="EFh"/>
    <property type="match status" value="1"/>
</dbReference>
<dbReference type="Gene3D" id="1.10.238.10">
    <property type="entry name" value="EF-hand"/>
    <property type="match status" value="1"/>
</dbReference>
<name>A0A2P6U5F4_CHLSO</name>
<dbReference type="EMBL" id="LHPG02000001">
    <property type="protein sequence ID" value="PRW61545.1"/>
    <property type="molecule type" value="Genomic_DNA"/>
</dbReference>
<feature type="domain" description="EF-hand" evidence="2">
    <location>
        <begin position="129"/>
        <end position="164"/>
    </location>
</feature>
<keyword evidence="3" id="KW-0418">Kinase</keyword>
<dbReference type="SUPFAM" id="SSF47473">
    <property type="entry name" value="EF-hand"/>
    <property type="match status" value="1"/>
</dbReference>
<evidence type="ECO:0000313" key="3">
    <source>
        <dbReference type="EMBL" id="PRW61545.1"/>
    </source>
</evidence>
<dbReference type="InterPro" id="IPR011992">
    <property type="entry name" value="EF-hand-dom_pair"/>
</dbReference>
<evidence type="ECO:0000256" key="1">
    <source>
        <dbReference type="ARBA" id="ARBA00022837"/>
    </source>
</evidence>
<sequence length="218" mass="24923">MLHKEPGGEMHKYSDLDQVESELGDFCSALGPEDSPEKCWQAYSFLERRREAAAASCDWDRPESCSELDKLNTMAHELLATGSMDDVVATFSTLARVEEMRAARDARKAQQRMQLDEEGDVMERAFNTEEEEYLHSLFCEIDTNGDGMLSMTEFRQGMAMLGDELDENTVALIGDAMDIHGFINEQQFRDIVEAEQINSHSEVANLWRHHKVFGKRYR</sequence>